<comment type="function">
    <text evidence="2">Hydrolyzes RNA 2',3'-cyclic phosphodiester to an RNA 2'-phosphomonoester.</text>
</comment>
<feature type="short sequence motif" description="HXTX 2" evidence="2">
    <location>
        <begin position="128"/>
        <end position="131"/>
    </location>
</feature>
<comment type="catalytic activity">
    <reaction evidence="2">
        <text>a 3'-end 2',3'-cyclophospho-ribonucleotide-RNA + H2O = a 3'-end 2'-phospho-ribonucleotide-RNA + H(+)</text>
        <dbReference type="Rhea" id="RHEA:11828"/>
        <dbReference type="Rhea" id="RHEA-COMP:10464"/>
        <dbReference type="Rhea" id="RHEA-COMP:17353"/>
        <dbReference type="ChEBI" id="CHEBI:15377"/>
        <dbReference type="ChEBI" id="CHEBI:15378"/>
        <dbReference type="ChEBI" id="CHEBI:83064"/>
        <dbReference type="ChEBI" id="CHEBI:173113"/>
        <dbReference type="EC" id="3.1.4.58"/>
    </reaction>
</comment>
<dbReference type="Pfam" id="PF02834">
    <property type="entry name" value="LigT_PEase"/>
    <property type="match status" value="1"/>
</dbReference>
<proteinExistence type="inferred from homology"/>
<feature type="domain" description="Phosphoesterase HXTX" evidence="3">
    <location>
        <begin position="9"/>
        <end position="89"/>
    </location>
</feature>
<dbReference type="EMBL" id="VDMP01000021">
    <property type="protein sequence ID" value="TNM41882.1"/>
    <property type="molecule type" value="Genomic_DNA"/>
</dbReference>
<reference evidence="4 5" key="1">
    <citation type="journal article" date="2016" name="Int. J. Syst. Evol. Microbiol.">
        <title>Nocardioides albidus sp. nov., an actinobacterium isolated from garden soil.</title>
        <authorList>
            <person name="Singh H."/>
            <person name="Du J."/>
            <person name="Trinh H."/>
            <person name="Won K."/>
            <person name="Yang J.E."/>
            <person name="Yin C."/>
            <person name="Kook M."/>
            <person name="Yi T.H."/>
        </authorList>
    </citation>
    <scope>NUCLEOTIDE SEQUENCE [LARGE SCALE GENOMIC DNA]</scope>
    <source>
        <strain evidence="4 5">CCTCC AB 2015297</strain>
    </source>
</reference>
<name>A0A5C4W139_9ACTN</name>
<dbReference type="AlphaFoldDB" id="A0A5C4W139"/>
<keyword evidence="1 2" id="KW-0378">Hydrolase</keyword>
<dbReference type="PANTHER" id="PTHR35561:SF1">
    <property type="entry name" value="RNA 2',3'-CYCLIC PHOSPHODIESTERASE"/>
    <property type="match status" value="1"/>
</dbReference>
<dbReference type="Gene3D" id="3.90.1140.10">
    <property type="entry name" value="Cyclic phosphodiesterase"/>
    <property type="match status" value="1"/>
</dbReference>
<accession>A0A5C4W139</accession>
<dbReference type="RefSeq" id="WP_139622322.1">
    <property type="nucleotide sequence ID" value="NZ_VDMP01000021.1"/>
</dbReference>
<dbReference type="OrthoDB" id="9787070at2"/>
<dbReference type="InterPro" id="IPR014051">
    <property type="entry name" value="Phosphoesterase_HXTX"/>
</dbReference>
<dbReference type="PANTHER" id="PTHR35561">
    <property type="entry name" value="RNA 2',3'-CYCLIC PHOSPHODIESTERASE"/>
    <property type="match status" value="1"/>
</dbReference>
<organism evidence="4 5">
    <name type="scientific">Nocardioides albidus</name>
    <dbReference type="NCBI Taxonomy" id="1517589"/>
    <lineage>
        <taxon>Bacteria</taxon>
        <taxon>Bacillati</taxon>
        <taxon>Actinomycetota</taxon>
        <taxon>Actinomycetes</taxon>
        <taxon>Propionibacteriales</taxon>
        <taxon>Nocardioidaceae</taxon>
        <taxon>Nocardioides</taxon>
    </lineage>
</organism>
<feature type="active site" description="Proton acceptor" evidence="2">
    <location>
        <position position="128"/>
    </location>
</feature>
<feature type="active site" description="Proton donor" evidence="2">
    <location>
        <position position="39"/>
    </location>
</feature>
<evidence type="ECO:0000256" key="1">
    <source>
        <dbReference type="ARBA" id="ARBA00022801"/>
    </source>
</evidence>
<evidence type="ECO:0000313" key="5">
    <source>
        <dbReference type="Proteomes" id="UP000313231"/>
    </source>
</evidence>
<dbReference type="EC" id="3.1.4.58" evidence="2"/>
<dbReference type="GO" id="GO:0008664">
    <property type="term" value="F:RNA 2',3'-cyclic 3'-phosphodiesterase activity"/>
    <property type="evidence" value="ECO:0007669"/>
    <property type="project" value="UniProtKB-EC"/>
</dbReference>
<dbReference type="HAMAP" id="MF_01940">
    <property type="entry name" value="RNA_CPDase"/>
    <property type="match status" value="1"/>
</dbReference>
<evidence type="ECO:0000256" key="2">
    <source>
        <dbReference type="HAMAP-Rule" id="MF_01940"/>
    </source>
</evidence>
<dbReference type="InterPro" id="IPR009097">
    <property type="entry name" value="Cyclic_Pdiesterase"/>
</dbReference>
<dbReference type="InterPro" id="IPR004175">
    <property type="entry name" value="RNA_CPDase"/>
</dbReference>
<dbReference type="SUPFAM" id="SSF55144">
    <property type="entry name" value="LigT-like"/>
    <property type="match status" value="1"/>
</dbReference>
<dbReference type="NCBIfam" id="TIGR02258">
    <property type="entry name" value="2_5_ligase"/>
    <property type="match status" value="1"/>
</dbReference>
<evidence type="ECO:0000259" key="3">
    <source>
        <dbReference type="Pfam" id="PF02834"/>
    </source>
</evidence>
<comment type="caution">
    <text evidence="4">The sequence shown here is derived from an EMBL/GenBank/DDBJ whole genome shotgun (WGS) entry which is preliminary data.</text>
</comment>
<dbReference type="GO" id="GO:0004113">
    <property type="term" value="F:2',3'-cyclic-nucleotide 3'-phosphodiesterase activity"/>
    <property type="evidence" value="ECO:0007669"/>
    <property type="project" value="InterPro"/>
</dbReference>
<protein>
    <recommendedName>
        <fullName evidence="2">RNA 2',3'-cyclic phosphodiesterase</fullName>
        <shortName evidence="2">RNA 2',3'-CPDase</shortName>
        <ecNumber evidence="2">3.1.4.58</ecNumber>
    </recommendedName>
</protein>
<dbReference type="Proteomes" id="UP000313231">
    <property type="component" value="Unassembled WGS sequence"/>
</dbReference>
<sequence>MRLFTAVVPPPEAIEHLDAFLDSRRSSAPFRWTRPEHLHITLAFMADADEHRVEAYVDRLAESLDGLEPVELSLSGAVVFPNVAEARVLATGIAGMADGDVLATLSLRARNAAVACGIEVDGQRFRPHVTVARTGGRPTEMTRWVRLLDTYAGPSWPLASVQVIASHLGEGPRRSPRYETLAEILL</sequence>
<feature type="short sequence motif" description="HXTX 1" evidence="2">
    <location>
        <begin position="39"/>
        <end position="42"/>
    </location>
</feature>
<keyword evidence="5" id="KW-1185">Reference proteome</keyword>
<comment type="similarity">
    <text evidence="2">Belongs to the 2H phosphoesterase superfamily. ThpR family.</text>
</comment>
<gene>
    <name evidence="4" type="primary">thpR</name>
    <name evidence="4" type="ORF">FHP29_07860</name>
</gene>
<evidence type="ECO:0000313" key="4">
    <source>
        <dbReference type="EMBL" id="TNM41882.1"/>
    </source>
</evidence>